<proteinExistence type="predicted"/>
<sequence>MGDITYGYIDLNSFMGILRIALIFLFQPKGMSSYHQYSLINLPPDFKYANLNTR</sequence>
<evidence type="ECO:0000256" key="1">
    <source>
        <dbReference type="SAM" id="Phobius"/>
    </source>
</evidence>
<reference evidence="2 3" key="1">
    <citation type="submission" date="2015-11" db="EMBL/GenBank/DDBJ databases">
        <title>Genomic analysis of 38 Legionella species identifies large and diverse effector repertoires.</title>
        <authorList>
            <person name="Burstein D."/>
            <person name="Amaro F."/>
            <person name="Zusman T."/>
            <person name="Lifshitz Z."/>
            <person name="Cohen O."/>
            <person name="Gilbert J.A."/>
            <person name="Pupko T."/>
            <person name="Shuman H.A."/>
            <person name="Segal G."/>
        </authorList>
    </citation>
    <scope>NUCLEOTIDE SEQUENCE [LARGE SCALE GENOMIC DNA]</scope>
    <source>
        <strain evidence="2 3">Mt.St.Helens-9</strain>
    </source>
</reference>
<name>A0A0W0YZP5_LEGSP</name>
<dbReference type="AlphaFoldDB" id="A0A0W0YZP5"/>
<gene>
    <name evidence="2" type="ORF">Lspi_1976</name>
</gene>
<keyword evidence="1" id="KW-0812">Transmembrane</keyword>
<dbReference type="Proteomes" id="UP000054877">
    <property type="component" value="Unassembled WGS sequence"/>
</dbReference>
<accession>A0A0W0YZP5</accession>
<feature type="transmembrane region" description="Helical" evidence="1">
    <location>
        <begin position="6"/>
        <end position="26"/>
    </location>
</feature>
<keyword evidence="1" id="KW-0472">Membrane</keyword>
<dbReference type="EMBL" id="LNYX01000030">
    <property type="protein sequence ID" value="KTD62126.1"/>
    <property type="molecule type" value="Genomic_DNA"/>
</dbReference>
<evidence type="ECO:0000313" key="3">
    <source>
        <dbReference type="Proteomes" id="UP000054877"/>
    </source>
</evidence>
<keyword evidence="3" id="KW-1185">Reference proteome</keyword>
<protein>
    <submittedName>
        <fullName evidence="2">Uncharacterized protein</fullName>
    </submittedName>
</protein>
<dbReference type="PATRIC" id="fig|452.5.peg.2177"/>
<keyword evidence="1" id="KW-1133">Transmembrane helix</keyword>
<comment type="caution">
    <text evidence="2">The sequence shown here is derived from an EMBL/GenBank/DDBJ whole genome shotgun (WGS) entry which is preliminary data.</text>
</comment>
<evidence type="ECO:0000313" key="2">
    <source>
        <dbReference type="EMBL" id="KTD62126.1"/>
    </source>
</evidence>
<organism evidence="2 3">
    <name type="scientific">Legionella spiritensis</name>
    <dbReference type="NCBI Taxonomy" id="452"/>
    <lineage>
        <taxon>Bacteria</taxon>
        <taxon>Pseudomonadati</taxon>
        <taxon>Pseudomonadota</taxon>
        <taxon>Gammaproteobacteria</taxon>
        <taxon>Legionellales</taxon>
        <taxon>Legionellaceae</taxon>
        <taxon>Legionella</taxon>
    </lineage>
</organism>